<dbReference type="EMBL" id="CAJOBF010001069">
    <property type="protein sequence ID" value="CAF3908941.1"/>
    <property type="molecule type" value="Genomic_DNA"/>
</dbReference>
<feature type="transmembrane region" description="Helical" evidence="1">
    <location>
        <begin position="123"/>
        <end position="147"/>
    </location>
</feature>
<organism evidence="3 8">
    <name type="scientific">Rotaria magnacalcarata</name>
    <dbReference type="NCBI Taxonomy" id="392030"/>
    <lineage>
        <taxon>Eukaryota</taxon>
        <taxon>Metazoa</taxon>
        <taxon>Spiralia</taxon>
        <taxon>Gnathifera</taxon>
        <taxon>Rotifera</taxon>
        <taxon>Eurotatoria</taxon>
        <taxon>Bdelloidea</taxon>
        <taxon>Philodinida</taxon>
        <taxon>Philodinidae</taxon>
        <taxon>Rotaria</taxon>
    </lineage>
</organism>
<dbReference type="EMBL" id="CAJNOW010014934">
    <property type="protein sequence ID" value="CAF1636537.1"/>
    <property type="molecule type" value="Genomic_DNA"/>
</dbReference>
<dbReference type="EMBL" id="CAJNOV010014595">
    <property type="protein sequence ID" value="CAF1556525.1"/>
    <property type="molecule type" value="Genomic_DNA"/>
</dbReference>
<evidence type="ECO:0000313" key="9">
    <source>
        <dbReference type="Proteomes" id="UP000663866"/>
    </source>
</evidence>
<evidence type="ECO:0000313" key="7">
    <source>
        <dbReference type="EMBL" id="CAF4048998.1"/>
    </source>
</evidence>
<dbReference type="Proteomes" id="UP000663842">
    <property type="component" value="Unassembled WGS sequence"/>
</dbReference>
<dbReference type="Proteomes" id="UP000663855">
    <property type="component" value="Unassembled WGS sequence"/>
</dbReference>
<feature type="transmembrane region" description="Helical" evidence="1">
    <location>
        <begin position="159"/>
        <end position="179"/>
    </location>
</feature>
<keyword evidence="1" id="KW-1133">Transmembrane helix</keyword>
<dbReference type="Proteomes" id="UP000663866">
    <property type="component" value="Unassembled WGS sequence"/>
</dbReference>
<name>A0A816DF58_9BILA</name>
<gene>
    <name evidence="2" type="ORF">CJN711_LOCUS30817</name>
    <name evidence="3" type="ORF">KQP761_LOCUS27181</name>
    <name evidence="7" type="ORF">OVN521_LOCUS17869</name>
    <name evidence="6" type="ORF">UXM345_LOCUS10962</name>
    <name evidence="4" type="ORF">WKI299_LOCUS19892</name>
    <name evidence="5" type="ORF">XDN619_LOCUS18765</name>
</gene>
<evidence type="ECO:0000313" key="8">
    <source>
        <dbReference type="Proteomes" id="UP000663834"/>
    </source>
</evidence>
<dbReference type="AlphaFoldDB" id="A0A816DF58"/>
<comment type="caution">
    <text evidence="3">The sequence shown here is derived from an EMBL/GenBank/DDBJ whole genome shotgun (WGS) entry which is preliminary data.</text>
</comment>
<evidence type="ECO:0000313" key="2">
    <source>
        <dbReference type="EMBL" id="CAF1556525.1"/>
    </source>
</evidence>
<sequence length="290" mass="33644">MSYKVPVEQQQKLKNKKFILQRWFYALVGILTMIPIILLTLEQIRNMKRDNNEFAIYLLFLVHSGCIIVTMIATALFCRISDGLLTTLTIILLLAYTGIHFYIRFLFDHHNSYPKNDFTVVTLRLGFALIMFIMLVPWTGIITYSYRMNTKKETICSRAAIFSWLLNFDTMLIISLLTLNIRSQADFDRNQLLVLFIGIPLIFLWFSMGKVMSKNKSRNGIVWTTFYILTIVQITHIAYVTYWSKYEYDLLSKTNATILMPLLIITFICGGTSILVHFLTIIISCSLCCT</sequence>
<evidence type="ECO:0000313" key="5">
    <source>
        <dbReference type="EMBL" id="CAF2101390.1"/>
    </source>
</evidence>
<feature type="transmembrane region" description="Helical" evidence="1">
    <location>
        <begin position="23"/>
        <end position="42"/>
    </location>
</feature>
<keyword evidence="9" id="KW-1185">Reference proteome</keyword>
<keyword evidence="1" id="KW-0812">Transmembrane</keyword>
<dbReference type="Proteomes" id="UP000663834">
    <property type="component" value="Unassembled WGS sequence"/>
</dbReference>
<feature type="transmembrane region" description="Helical" evidence="1">
    <location>
        <begin position="54"/>
        <end position="77"/>
    </location>
</feature>
<dbReference type="OrthoDB" id="10004677at2759"/>
<evidence type="ECO:0000256" key="1">
    <source>
        <dbReference type="SAM" id="Phobius"/>
    </source>
</evidence>
<dbReference type="EMBL" id="CAJNRF010008203">
    <property type="protein sequence ID" value="CAF2099344.1"/>
    <property type="molecule type" value="Genomic_DNA"/>
</dbReference>
<proteinExistence type="predicted"/>
<evidence type="ECO:0000313" key="3">
    <source>
        <dbReference type="EMBL" id="CAF1636537.1"/>
    </source>
</evidence>
<reference evidence="3" key="1">
    <citation type="submission" date="2021-02" db="EMBL/GenBank/DDBJ databases">
        <authorList>
            <person name="Nowell W R."/>
        </authorList>
    </citation>
    <scope>NUCLEOTIDE SEQUENCE</scope>
</reference>
<protein>
    <submittedName>
        <fullName evidence="3">Uncharacterized protein</fullName>
    </submittedName>
</protein>
<dbReference type="Proteomes" id="UP000663887">
    <property type="component" value="Unassembled WGS sequence"/>
</dbReference>
<evidence type="ECO:0000313" key="4">
    <source>
        <dbReference type="EMBL" id="CAF2099344.1"/>
    </source>
</evidence>
<keyword evidence="1" id="KW-0472">Membrane</keyword>
<feature type="transmembrane region" description="Helical" evidence="1">
    <location>
        <begin position="262"/>
        <end position="289"/>
    </location>
</feature>
<feature type="transmembrane region" description="Helical" evidence="1">
    <location>
        <begin position="84"/>
        <end position="103"/>
    </location>
</feature>
<accession>A0A816DF58</accession>
<dbReference type="EMBL" id="CAJNRG010008099">
    <property type="protein sequence ID" value="CAF2101390.1"/>
    <property type="molecule type" value="Genomic_DNA"/>
</dbReference>
<feature type="transmembrane region" description="Helical" evidence="1">
    <location>
        <begin position="191"/>
        <end position="208"/>
    </location>
</feature>
<dbReference type="EMBL" id="CAJOBG010003165">
    <property type="protein sequence ID" value="CAF4048998.1"/>
    <property type="molecule type" value="Genomic_DNA"/>
</dbReference>
<evidence type="ECO:0000313" key="6">
    <source>
        <dbReference type="EMBL" id="CAF3908941.1"/>
    </source>
</evidence>
<feature type="transmembrane region" description="Helical" evidence="1">
    <location>
        <begin position="220"/>
        <end position="242"/>
    </location>
</feature>
<dbReference type="Proteomes" id="UP000663856">
    <property type="component" value="Unassembled WGS sequence"/>
</dbReference>